<feature type="region of interest" description="Disordered" evidence="12">
    <location>
        <begin position="452"/>
        <end position="471"/>
    </location>
</feature>
<keyword evidence="10 11" id="KW-0670">Pyruvate</keyword>
<sequence>MSPKQESLASVSETSTLQPQQQQQQQQQQPRLRRLASKPLKLAASTFRPLTRTSSPHPSVSADTVSIASTNDASSIRKLSVRRRRRHQHLDNVNSTAALTPAQIAIAARGPRKPLDGEEPAAWIRVRVVKAEGLVAKDRSGMSDPFITLVLPPATRSSTPVVKKSLNPTFPANGSTFDFPLYLSLAGMVGGRGLEGVIWDKDLMRKEYMGEFSVPMDEWFPKDDPQLWSDSLPLLTQGVLSTRRRHKVTGTVSLQIGFLPPKEAAFTEETLRKVRTIYSAFVERGNVGKGEVGLLGVPAHEGIGTIKMRSRPAPLAPAAASVQEHGAMALLHSAAAAIISPSSGSTLVQNDEDDEDDEDLLADDGLSSSSSDEDEFEDALDEELGALQISESPGDSETLVERTYAASTSGVPAPKEPPKTAGLLQPKPVPKTPNRQSSLPEYFDRPIRTETTSAPVSIPPTPGAVTPGGTKRKIFNRRKSKLDQTKPTVKRSKKDFNFNAQNGSEVLGIVFVEIKSATDLPRFKSSFKIGFDMDPFVVISFGKKVFRTRVIRHSLNPTWDEKLLFHVRQHESAFTVRFTVLDWDKVSGNDLVGGCTLPLSELLADAPKPNPETGLYGKEEDGKHEMREFVLSISTEKDQPWESKHFPKLTLRAKYEPYDALRQRFWRQYIMQYDTDDTGTMSYTELTAMLDSLGSTLTTHTIGGYFETFGKNVDKDELTIDEVIQCLERETSKPRAEKEKVTGDEPVTGMHTPTVQANPTADGLEMTGPDSISSPVDARELAEYLENTKQEDEQPGNQATLDKEVPSVKVERAATSDDSTDAPIKLITPSDMETDLPSPASEIEVDGESPDERERIINIRTCPLCHRPRLSRKSEQDIVTHLAICASSDWSRVDKIVTANYVTSSQAQRKFFTRMVNKVAIGAYSLGANSANILVQDRRTGQLMEEKMAVYVRLGIRVLYKGAKSRMEGGRARRLLKSLSVKQGLKYDSPASALDIPSFIAFHNLDVSEILDPLESFKTFNEFFYRKLKPDARPVEEPGNEGRLVSCADCRMMAFESVSEATRLWIKGREFSVGRLLGPTYKDIWDKYDGGALGIFRLAPQDYHRFHSPVRGRVGKSAFIEGEYYTVNPQAVRTTLDVYGENVRKVVPIESEEFGTVMTVWIGAMMVGSILTTCKEGEIVERTEELGYFAFGGSTIVCLFEKGVLKWDEDLLQNGRAAIETLVRMGMGIGRSTRAQGKIGSKKNGIGNGNGDGGGSVGGSAGGSAGDTPSV</sequence>
<dbReference type="CDD" id="cd04039">
    <property type="entry name" value="C2_PSD"/>
    <property type="match status" value="1"/>
</dbReference>
<evidence type="ECO:0000259" key="13">
    <source>
        <dbReference type="PROSITE" id="PS50004"/>
    </source>
</evidence>
<evidence type="ECO:0000256" key="7">
    <source>
        <dbReference type="ARBA" id="ARBA00023209"/>
    </source>
</evidence>
<feature type="compositionally biased region" description="Acidic residues" evidence="12">
    <location>
        <begin position="350"/>
        <end position="362"/>
    </location>
</feature>
<evidence type="ECO:0000256" key="2">
    <source>
        <dbReference type="ARBA" id="ARBA00022793"/>
    </source>
</evidence>
<comment type="subcellular location">
    <subcellularLocation>
        <location evidence="11">Golgi apparatus membrane</location>
        <topology evidence="11">Peripheral membrane protein</topology>
        <orientation evidence="11">Cytoplasmic side</orientation>
    </subcellularLocation>
    <subcellularLocation>
        <location evidence="11">Endosome membrane</location>
        <topology evidence="11">Peripheral membrane protein</topology>
        <orientation evidence="11">Cytoplasmic side</orientation>
    </subcellularLocation>
</comment>
<dbReference type="FunCoup" id="A0A1Y2AN53">
    <property type="interactions" value="55"/>
</dbReference>
<feature type="modified residue" description="Pyruvic acid (Ser); by autocatalysis" evidence="11">
    <location>
        <position position="1194"/>
    </location>
</feature>
<dbReference type="InterPro" id="IPR011992">
    <property type="entry name" value="EF-hand-dom_pair"/>
</dbReference>
<dbReference type="AlphaFoldDB" id="A0A1Y2AN53"/>
<dbReference type="InterPro" id="IPR018247">
    <property type="entry name" value="EF_Hand_1_Ca_BS"/>
</dbReference>
<dbReference type="GO" id="GO:0010008">
    <property type="term" value="C:endosome membrane"/>
    <property type="evidence" value="ECO:0007669"/>
    <property type="project" value="UniProtKB-SubCell"/>
</dbReference>
<keyword evidence="8 11" id="KW-0456">Lyase</keyword>
<dbReference type="PANTHER" id="PTHR10067">
    <property type="entry name" value="PHOSPHATIDYLSERINE DECARBOXYLASE"/>
    <property type="match status" value="1"/>
</dbReference>
<gene>
    <name evidence="11" type="primary">PSD2</name>
    <name evidence="15" type="ORF">BCR39DRAFT_548143</name>
</gene>
<dbReference type="STRING" id="71784.A0A1Y2AN53"/>
<dbReference type="Gene3D" id="1.10.238.10">
    <property type="entry name" value="EF-hand"/>
    <property type="match status" value="1"/>
</dbReference>
<comment type="function">
    <text evidence="11">Catalyzes the formation of phosphatidylethanolamine (PtdEtn) from phosphatidylserine (PtdSer). Plays a central role in phospholipid metabolism and in the interorganelle trafficking of phosphatidylserine.</text>
</comment>
<dbReference type="InterPro" id="IPR033179">
    <property type="entry name" value="PSD_type2_pro"/>
</dbReference>
<keyword evidence="16" id="KW-1185">Reference proteome</keyword>
<dbReference type="SUPFAM" id="SSF49562">
    <property type="entry name" value="C2 domain (Calcium/lipid-binding domain, CaLB)"/>
    <property type="match status" value="2"/>
</dbReference>
<evidence type="ECO:0000259" key="14">
    <source>
        <dbReference type="PROSITE" id="PS50222"/>
    </source>
</evidence>
<evidence type="ECO:0000256" key="9">
    <source>
        <dbReference type="ARBA" id="ARBA00023264"/>
    </source>
</evidence>
<feature type="compositionally biased region" description="Basic and acidic residues" evidence="12">
    <location>
        <begin position="801"/>
        <end position="815"/>
    </location>
</feature>
<dbReference type="EMBL" id="MCFC01000073">
    <property type="protein sequence ID" value="ORY24008.1"/>
    <property type="molecule type" value="Genomic_DNA"/>
</dbReference>
<comment type="caution">
    <text evidence="15">The sequence shown here is derived from an EMBL/GenBank/DDBJ whole genome shotgun (WGS) entry which is preliminary data.</text>
</comment>
<feature type="active site" description="Charge relay system; for autoendoproteolytic cleavage activity" evidence="11">
    <location>
        <position position="1194"/>
    </location>
</feature>
<keyword evidence="4 11" id="KW-0443">Lipid metabolism</keyword>
<keyword evidence="11" id="KW-0333">Golgi apparatus</keyword>
<dbReference type="PROSITE" id="PS50222">
    <property type="entry name" value="EF_HAND_2"/>
    <property type="match status" value="1"/>
</dbReference>
<dbReference type="PROSITE" id="PS00018">
    <property type="entry name" value="EF_HAND_1"/>
    <property type="match status" value="1"/>
</dbReference>
<feature type="region of interest" description="Disordered" evidence="12">
    <location>
        <begin position="788"/>
        <end position="851"/>
    </location>
</feature>
<evidence type="ECO:0000256" key="4">
    <source>
        <dbReference type="ARBA" id="ARBA00023098"/>
    </source>
</evidence>
<evidence type="ECO:0000256" key="5">
    <source>
        <dbReference type="ARBA" id="ARBA00023136"/>
    </source>
</evidence>
<comment type="PTM">
    <text evidence="11">Is synthesized initially as an inactive proenzyme. Formation of the active enzyme involves a self-maturation process in which the active site pyruvoyl group is generated from an internal serine residue via an autocatalytic post-translational modification. Two non-identical subunits are generated from the proenzyme in this reaction, and the pyruvate is formed at the N-terminus of the alpha chain, which is derived from the carboxyl end of the proenzyme. The autoendoproteolytic cleavage occurs by a canonical serine protease mechanism, in which the side chain hydroxyl group of the serine supplies its oxygen atom to form the C-terminus of the beta chain, while the remainder of the serine residue undergoes an oxidative deamination to produce ammonia and the pyruvoyl prosthetic group on the alpha chain. During this reaction, the Ser that is part of the protease active site of the proenzyme becomes the pyruvoyl prosthetic group, which constitutes an essential element of the active site of the mature decarboxylase.</text>
</comment>
<dbReference type="PROSITE" id="PS50004">
    <property type="entry name" value="C2"/>
    <property type="match status" value="2"/>
</dbReference>
<dbReference type="Pfam" id="PF02666">
    <property type="entry name" value="PS_Dcarbxylase"/>
    <property type="match status" value="1"/>
</dbReference>
<dbReference type="InterPro" id="IPR000008">
    <property type="entry name" value="C2_dom"/>
</dbReference>
<dbReference type="SUPFAM" id="SSF47473">
    <property type="entry name" value="EF-hand"/>
    <property type="match status" value="1"/>
</dbReference>
<comment type="cofactor">
    <cofactor evidence="11">
        <name>pyruvate</name>
        <dbReference type="ChEBI" id="CHEBI:15361"/>
    </cofactor>
    <text evidence="11">Binds 1 pyruvoyl group covalently per subunit.</text>
</comment>
<feature type="domain" description="C2" evidence="13">
    <location>
        <begin position="100"/>
        <end position="229"/>
    </location>
</feature>
<dbReference type="GO" id="GO:0004609">
    <property type="term" value="F:phosphatidylserine decarboxylase activity"/>
    <property type="evidence" value="ECO:0007669"/>
    <property type="project" value="UniProtKB-UniRule"/>
</dbReference>
<dbReference type="GO" id="GO:0000139">
    <property type="term" value="C:Golgi membrane"/>
    <property type="evidence" value="ECO:0007669"/>
    <property type="project" value="UniProtKB-SubCell"/>
</dbReference>
<evidence type="ECO:0000313" key="16">
    <source>
        <dbReference type="Proteomes" id="UP000193986"/>
    </source>
</evidence>
<evidence type="ECO:0000313" key="15">
    <source>
        <dbReference type="EMBL" id="ORY24008.1"/>
    </source>
</evidence>
<keyword evidence="3" id="KW-0106">Calcium</keyword>
<feature type="chain" id="PRO_5023246707" description="Phosphatidylserine decarboxylase 2 alpha chain" evidence="11">
    <location>
        <begin position="1194"/>
        <end position="1271"/>
    </location>
</feature>
<dbReference type="InterPro" id="IPR035892">
    <property type="entry name" value="C2_domain_sf"/>
</dbReference>
<keyword evidence="1 11" id="KW-0444">Lipid biosynthesis</keyword>
<dbReference type="CDD" id="cd00030">
    <property type="entry name" value="C2"/>
    <property type="match status" value="1"/>
</dbReference>
<evidence type="ECO:0000256" key="6">
    <source>
        <dbReference type="ARBA" id="ARBA00023145"/>
    </source>
</evidence>
<comment type="subunit">
    <text evidence="11">Heterodimer of a large membrane-associated beta subunit and a small pyruvoyl-containing alpha subunit.</text>
</comment>
<comment type="similarity">
    <text evidence="11">Belongs to the phosphatidylserine decarboxylase family. PSD-B subfamily. Eukaryotic type II sub-subfamily.</text>
</comment>
<comment type="catalytic activity">
    <reaction evidence="11">
        <text>a 1,2-diacyl-sn-glycero-3-phospho-L-serine + H(+) = a 1,2-diacyl-sn-glycero-3-phosphoethanolamine + CO2</text>
        <dbReference type="Rhea" id="RHEA:20828"/>
        <dbReference type="ChEBI" id="CHEBI:15378"/>
        <dbReference type="ChEBI" id="CHEBI:16526"/>
        <dbReference type="ChEBI" id="CHEBI:57262"/>
        <dbReference type="ChEBI" id="CHEBI:64612"/>
        <dbReference type="EC" id="4.1.1.65"/>
    </reaction>
</comment>
<keyword evidence="5 11" id="KW-0472">Membrane</keyword>
<dbReference type="UniPathway" id="UPA00558">
    <property type="reaction ID" value="UER00616"/>
</dbReference>
<protein>
    <recommendedName>
        <fullName evidence="11">Phosphatidylserine decarboxylase proenzyme 2</fullName>
        <ecNumber evidence="11">4.1.1.65</ecNumber>
    </recommendedName>
    <component>
        <recommendedName>
            <fullName evidence="11">Phosphatidylserine decarboxylase 2 beta chain</fullName>
        </recommendedName>
    </component>
    <component>
        <recommendedName>
            <fullName evidence="11">Phosphatidylserine decarboxylase 2 alpha chain</fullName>
        </recommendedName>
    </component>
</protein>
<evidence type="ECO:0000256" key="12">
    <source>
        <dbReference type="SAM" id="MobiDB-lite"/>
    </source>
</evidence>
<comment type="pathway">
    <text evidence="11">Phospholipid metabolism; phosphatidylethanolamine biosynthesis; phosphatidylethanolamine from CDP-diacylglycerol: step 2/2.</text>
</comment>
<dbReference type="PANTHER" id="PTHR10067:SF17">
    <property type="entry name" value="PHOSPHATIDYLSERINE DECARBOXYLASE PROENZYME 2"/>
    <property type="match status" value="1"/>
</dbReference>
<proteinExistence type="inferred from homology"/>
<dbReference type="EC" id="4.1.1.65" evidence="11"/>
<keyword evidence="9 11" id="KW-1208">Phospholipid metabolism</keyword>
<keyword evidence="7 11" id="KW-0594">Phospholipid biosynthesis</keyword>
<dbReference type="HAMAP" id="MF_00663">
    <property type="entry name" value="PS_decarb_PSD_B_type2"/>
    <property type="match status" value="1"/>
</dbReference>
<dbReference type="GO" id="GO:0016540">
    <property type="term" value="P:protein autoprocessing"/>
    <property type="evidence" value="ECO:0007669"/>
    <property type="project" value="UniProtKB-UniRule"/>
</dbReference>
<feature type="region of interest" description="Disordered" evidence="12">
    <location>
        <begin position="730"/>
        <end position="774"/>
    </location>
</feature>
<dbReference type="Pfam" id="PF00168">
    <property type="entry name" value="C2"/>
    <property type="match status" value="2"/>
</dbReference>
<dbReference type="InParanoid" id="A0A1Y2AN53"/>
<feature type="compositionally biased region" description="Polar residues" evidence="12">
    <location>
        <begin position="1"/>
        <end position="17"/>
    </location>
</feature>
<evidence type="ECO:0000256" key="3">
    <source>
        <dbReference type="ARBA" id="ARBA00022837"/>
    </source>
</evidence>
<feature type="compositionally biased region" description="Basic and acidic residues" evidence="12">
    <location>
        <begin position="730"/>
        <end position="743"/>
    </location>
</feature>
<keyword evidence="6 11" id="KW-0865">Zymogen</keyword>
<keyword evidence="2 11" id="KW-0210">Decarboxylase</keyword>
<feature type="chain" id="PRO_5023246708" description="Phosphatidylserine decarboxylase 2 beta chain" evidence="11">
    <location>
        <begin position="1"/>
        <end position="1193"/>
    </location>
</feature>
<feature type="domain" description="EF-hand" evidence="14">
    <location>
        <begin position="661"/>
        <end position="696"/>
    </location>
</feature>
<dbReference type="Gene3D" id="2.60.40.150">
    <property type="entry name" value="C2 domain"/>
    <property type="match status" value="2"/>
</dbReference>
<feature type="region of interest" description="Disordered" evidence="12">
    <location>
        <begin position="344"/>
        <end position="441"/>
    </location>
</feature>
<keyword evidence="11" id="KW-0967">Endosome</keyword>
<evidence type="ECO:0000256" key="1">
    <source>
        <dbReference type="ARBA" id="ARBA00022516"/>
    </source>
</evidence>
<dbReference type="InterPro" id="IPR003817">
    <property type="entry name" value="PS_Dcarbxylase"/>
</dbReference>
<organism evidence="15 16">
    <name type="scientific">Naematelia encephala</name>
    <dbReference type="NCBI Taxonomy" id="71784"/>
    <lineage>
        <taxon>Eukaryota</taxon>
        <taxon>Fungi</taxon>
        <taxon>Dikarya</taxon>
        <taxon>Basidiomycota</taxon>
        <taxon>Agaricomycotina</taxon>
        <taxon>Tremellomycetes</taxon>
        <taxon>Tremellales</taxon>
        <taxon>Naemateliaceae</taxon>
        <taxon>Naematelia</taxon>
    </lineage>
</organism>
<feature type="active site" description="Schiff-base intermediate with substrate; via pyruvic acid; for decarboxylase activity" evidence="11">
    <location>
        <position position="1194"/>
    </location>
</feature>
<feature type="domain" description="C2" evidence="13">
    <location>
        <begin position="490"/>
        <end position="614"/>
    </location>
</feature>
<dbReference type="GO" id="GO:0005795">
    <property type="term" value="C:Golgi stack"/>
    <property type="evidence" value="ECO:0007669"/>
    <property type="project" value="UniProtKB-UniRule"/>
</dbReference>
<feature type="active site" description="Charge relay system; for autoendoproteolytic cleavage activity" evidence="11">
    <location>
        <position position="1107"/>
    </location>
</feature>
<evidence type="ECO:0000256" key="11">
    <source>
        <dbReference type="HAMAP-Rule" id="MF_03209"/>
    </source>
</evidence>
<dbReference type="Proteomes" id="UP000193986">
    <property type="component" value="Unassembled WGS sequence"/>
</dbReference>
<dbReference type="OrthoDB" id="67700at2759"/>
<evidence type="ECO:0000256" key="10">
    <source>
        <dbReference type="ARBA" id="ARBA00023317"/>
    </source>
</evidence>
<dbReference type="GO" id="GO:0005509">
    <property type="term" value="F:calcium ion binding"/>
    <property type="evidence" value="ECO:0007669"/>
    <property type="project" value="InterPro"/>
</dbReference>
<feature type="region of interest" description="Disordered" evidence="12">
    <location>
        <begin position="1"/>
        <end position="34"/>
    </location>
</feature>
<feature type="active site" description="Charge relay system; for autoendoproteolytic cleavage activity" evidence="11">
    <location>
        <position position="1049"/>
    </location>
</feature>
<comment type="domain">
    <text evidence="11">The C2 domains have an essential, but non-catalytic function. They may facilitate interactions with other proteins and are required for lipid transport function.</text>
</comment>
<evidence type="ECO:0000256" key="8">
    <source>
        <dbReference type="ARBA" id="ARBA00023239"/>
    </source>
</evidence>
<dbReference type="GO" id="GO:0006646">
    <property type="term" value="P:phosphatidylethanolamine biosynthetic process"/>
    <property type="evidence" value="ECO:0007669"/>
    <property type="project" value="UniProtKB-UniRule"/>
</dbReference>
<dbReference type="SMART" id="SM00239">
    <property type="entry name" value="C2"/>
    <property type="match status" value="2"/>
</dbReference>
<feature type="compositionally biased region" description="Low complexity" evidence="12">
    <location>
        <begin position="18"/>
        <end position="30"/>
    </location>
</feature>
<name>A0A1Y2AN53_9TREE</name>
<feature type="compositionally biased region" description="Acidic residues" evidence="12">
    <location>
        <begin position="371"/>
        <end position="384"/>
    </location>
</feature>
<feature type="site" description="Cleavage (non-hydrolytic); by autocatalysis" evidence="11">
    <location>
        <begin position="1193"/>
        <end position="1194"/>
    </location>
</feature>
<feature type="compositionally biased region" description="Gly residues" evidence="12">
    <location>
        <begin position="1246"/>
        <end position="1265"/>
    </location>
</feature>
<dbReference type="InterPro" id="IPR002048">
    <property type="entry name" value="EF_hand_dom"/>
</dbReference>
<feature type="region of interest" description="Disordered" evidence="12">
    <location>
        <begin position="1234"/>
        <end position="1271"/>
    </location>
</feature>
<accession>A0A1Y2AN53</accession>
<reference evidence="15 16" key="1">
    <citation type="submission" date="2016-07" db="EMBL/GenBank/DDBJ databases">
        <title>Pervasive Adenine N6-methylation of Active Genes in Fungi.</title>
        <authorList>
            <consortium name="DOE Joint Genome Institute"/>
            <person name="Mondo S.J."/>
            <person name="Dannebaum R.O."/>
            <person name="Kuo R.C."/>
            <person name="Labutti K."/>
            <person name="Haridas S."/>
            <person name="Kuo A."/>
            <person name="Salamov A."/>
            <person name="Ahrendt S.R."/>
            <person name="Lipzen A."/>
            <person name="Sullivan W."/>
            <person name="Andreopoulos W.B."/>
            <person name="Clum A."/>
            <person name="Lindquist E."/>
            <person name="Daum C."/>
            <person name="Ramamoorthy G.K."/>
            <person name="Gryganskyi A."/>
            <person name="Culley D."/>
            <person name="Magnuson J.K."/>
            <person name="James T.Y."/>
            <person name="O'Malley M.A."/>
            <person name="Stajich J.E."/>
            <person name="Spatafora J.W."/>
            <person name="Visel A."/>
            <person name="Grigoriev I.V."/>
        </authorList>
    </citation>
    <scope>NUCLEOTIDE SEQUENCE [LARGE SCALE GENOMIC DNA]</scope>
    <source>
        <strain evidence="15 16">68-887.2</strain>
    </source>
</reference>